<feature type="domain" description="VOC" evidence="1">
    <location>
        <begin position="11"/>
        <end position="135"/>
    </location>
</feature>
<organism evidence="2 3">
    <name type="scientific">Rhizobium halophytocola</name>
    <dbReference type="NCBI Taxonomy" id="735519"/>
    <lineage>
        <taxon>Bacteria</taxon>
        <taxon>Pseudomonadati</taxon>
        <taxon>Pseudomonadota</taxon>
        <taxon>Alphaproteobacteria</taxon>
        <taxon>Hyphomicrobiales</taxon>
        <taxon>Rhizobiaceae</taxon>
        <taxon>Rhizobium/Agrobacterium group</taxon>
        <taxon>Rhizobium</taxon>
    </lineage>
</organism>
<keyword evidence="2" id="KW-0456">Lyase</keyword>
<proteinExistence type="predicted"/>
<dbReference type="InterPro" id="IPR037523">
    <property type="entry name" value="VOC_core"/>
</dbReference>
<dbReference type="SUPFAM" id="SSF54593">
    <property type="entry name" value="Glyoxalase/Bleomycin resistance protein/Dihydroxybiphenyl dioxygenase"/>
    <property type="match status" value="1"/>
</dbReference>
<dbReference type="EMBL" id="JAGGJU010000011">
    <property type="protein sequence ID" value="MBP1852372.1"/>
    <property type="molecule type" value="Genomic_DNA"/>
</dbReference>
<comment type="caution">
    <text evidence="2">The sequence shown here is derived from an EMBL/GenBank/DDBJ whole genome shotgun (WGS) entry which is preliminary data.</text>
</comment>
<dbReference type="Proteomes" id="UP000759443">
    <property type="component" value="Unassembled WGS sequence"/>
</dbReference>
<dbReference type="CDD" id="cd06587">
    <property type="entry name" value="VOC"/>
    <property type="match status" value="1"/>
</dbReference>
<evidence type="ECO:0000313" key="2">
    <source>
        <dbReference type="EMBL" id="MBP1852372.1"/>
    </source>
</evidence>
<evidence type="ECO:0000259" key="1">
    <source>
        <dbReference type="PROSITE" id="PS51819"/>
    </source>
</evidence>
<keyword evidence="3" id="KW-1185">Reference proteome</keyword>
<accession>A0ABS4E343</accession>
<dbReference type="Gene3D" id="3.10.180.10">
    <property type="entry name" value="2,3-Dihydroxybiphenyl 1,2-Dioxygenase, domain 1"/>
    <property type="match status" value="1"/>
</dbReference>
<gene>
    <name evidence="2" type="ORF">J2Z17_003829</name>
</gene>
<dbReference type="Pfam" id="PF00903">
    <property type="entry name" value="Glyoxalase"/>
    <property type="match status" value="1"/>
</dbReference>
<dbReference type="GO" id="GO:0004462">
    <property type="term" value="F:lactoylglutathione lyase activity"/>
    <property type="evidence" value="ECO:0007669"/>
    <property type="project" value="UniProtKB-EC"/>
</dbReference>
<dbReference type="EC" id="4.4.1.5" evidence="2"/>
<evidence type="ECO:0000313" key="3">
    <source>
        <dbReference type="Proteomes" id="UP000759443"/>
    </source>
</evidence>
<dbReference type="RefSeq" id="WP_209947212.1">
    <property type="nucleotide sequence ID" value="NZ_JAGGJU010000011.1"/>
</dbReference>
<dbReference type="InterPro" id="IPR004360">
    <property type="entry name" value="Glyas_Fos-R_dOase_dom"/>
</dbReference>
<protein>
    <submittedName>
        <fullName evidence="2">Lactoylglutathione lyase</fullName>
        <ecNumber evidence="2">4.4.1.5</ecNumber>
    </submittedName>
</protein>
<sequence length="157" mass="17608">MSAFGKDGVTGLYETHLPVARLERAIDFYENRLGLERAYTNDERRVAFFWVGGKQSGMLGLWETGTAPLGMRLHFAFHASEEWLLDGCSRLRDAGISPLGFHGEAVEEPVVIGWVPAMMLYFKDPDGHSLEALHVLPQPPDRAFGIRSLTAWRQYAS</sequence>
<dbReference type="InterPro" id="IPR029068">
    <property type="entry name" value="Glyas_Bleomycin-R_OHBP_Dase"/>
</dbReference>
<dbReference type="PROSITE" id="PS51819">
    <property type="entry name" value="VOC"/>
    <property type="match status" value="1"/>
</dbReference>
<name>A0ABS4E343_9HYPH</name>
<reference evidence="2 3" key="1">
    <citation type="submission" date="2021-03" db="EMBL/GenBank/DDBJ databases">
        <title>Genomic Encyclopedia of Type Strains, Phase IV (KMG-IV): sequencing the most valuable type-strain genomes for metagenomic binning, comparative biology and taxonomic classification.</title>
        <authorList>
            <person name="Goeker M."/>
        </authorList>
    </citation>
    <scope>NUCLEOTIDE SEQUENCE [LARGE SCALE GENOMIC DNA]</scope>
    <source>
        <strain evidence="2 3">DSM 21600</strain>
    </source>
</reference>